<gene>
    <name evidence="1" type="ORF">B6R15_003107</name>
    <name evidence="2" type="ORF">J0541_004654</name>
</gene>
<evidence type="ECO:0000313" key="3">
    <source>
        <dbReference type="Proteomes" id="UP000587626"/>
    </source>
</evidence>
<dbReference type="AlphaFoldDB" id="A0A0K3VI14"/>
<dbReference type="Proteomes" id="UP000587626">
    <property type="component" value="Unassembled WGS sequence"/>
</dbReference>
<dbReference type="Gene3D" id="2.40.128.380">
    <property type="entry name" value="T3SS negative regulator GrlR"/>
    <property type="match status" value="1"/>
</dbReference>
<protein>
    <submittedName>
        <fullName evidence="1">Negative regulator GrlR</fullName>
    </submittedName>
</protein>
<dbReference type="EMBL" id="DADUEU010000044">
    <property type="protein sequence ID" value="HBB1575639.1"/>
    <property type="molecule type" value="Genomic_DNA"/>
</dbReference>
<accession>A0A0K3VI14</accession>
<dbReference type="NCBIfam" id="NF010652">
    <property type="entry name" value="PRK14051.1"/>
    <property type="match status" value="1"/>
</dbReference>
<reference evidence="1 3" key="2">
    <citation type="submission" date="2018-08" db="EMBL/GenBank/DDBJ databases">
        <authorList>
            <consortium name="GenomeTrakr network: Whole genome sequencing for foodborne pathogen traceback"/>
        </authorList>
    </citation>
    <scope>NUCLEOTIDE SEQUENCE [LARGE SCALE GENOMIC DNA]</scope>
    <source>
        <strain evidence="1 3">NC_STEC194</strain>
    </source>
</reference>
<dbReference type="EMBL" id="AATLXB010000038">
    <property type="protein sequence ID" value="EFM7861826.1"/>
    <property type="molecule type" value="Genomic_DNA"/>
</dbReference>
<dbReference type="Proteomes" id="UP000870292">
    <property type="component" value="Unassembled WGS sequence"/>
</dbReference>
<proteinExistence type="predicted"/>
<comment type="caution">
    <text evidence="1">The sequence shown here is derived from an EMBL/GenBank/DDBJ whole genome shotgun (WGS) entry which is preliminary data.</text>
</comment>
<dbReference type="RefSeq" id="WP_000605354.1">
    <property type="nucleotide sequence ID" value="NZ_CAJSLB010000041.1"/>
</dbReference>
<dbReference type="InterPro" id="IPR043019">
    <property type="entry name" value="GrlR_sf"/>
</dbReference>
<organism evidence="1 3">
    <name type="scientific">Escherichia coli</name>
    <dbReference type="NCBI Taxonomy" id="562"/>
    <lineage>
        <taxon>Bacteria</taxon>
        <taxon>Pseudomonadati</taxon>
        <taxon>Pseudomonadota</taxon>
        <taxon>Gammaproteobacteria</taxon>
        <taxon>Enterobacterales</taxon>
        <taxon>Enterobacteriaceae</taxon>
        <taxon>Escherichia</taxon>
    </lineage>
</organism>
<evidence type="ECO:0000313" key="2">
    <source>
        <dbReference type="EMBL" id="HBB1575639.1"/>
    </source>
</evidence>
<reference evidence="2" key="3">
    <citation type="submission" date="2021-03" db="EMBL/GenBank/DDBJ databases">
        <authorList>
            <consortium name="NCBI Pathogen Detection Project"/>
        </authorList>
    </citation>
    <scope>NUCLEOTIDE SEQUENCE</scope>
    <source>
        <strain evidence="2">Escherichia coli</strain>
    </source>
</reference>
<reference evidence="2" key="1">
    <citation type="journal article" date="2018" name="Genome Biol.">
        <title>SKESA: strategic k-mer extension for scrupulous assemblies.</title>
        <authorList>
            <person name="Souvorov A."/>
            <person name="Agarwala R."/>
            <person name="Lipman D.J."/>
        </authorList>
    </citation>
    <scope>NUCLEOTIDE SEQUENCE</scope>
    <source>
        <strain evidence="2">Escherichia coli</strain>
    </source>
</reference>
<sequence>MIMKDGIYSIIFISNEDSCGEGILIKNGNLITGGDIASVYQGGLSEEEDIILHVHRYNHEIPSVLNIEQDYQLVIPKKVLSNDSNVTLHCHVRGNEKLFVDVYARFIEPLIIKNTEIS</sequence>
<evidence type="ECO:0000313" key="1">
    <source>
        <dbReference type="EMBL" id="EFM7861826.1"/>
    </source>
</evidence>
<name>A0A0K3VI14_ECOLX</name>